<organism evidence="8 9">
    <name type="scientific">Corynebacterium lipophilum</name>
    <dbReference type="NCBI Taxonomy" id="2804918"/>
    <lineage>
        <taxon>Bacteria</taxon>
        <taxon>Bacillati</taxon>
        <taxon>Actinomycetota</taxon>
        <taxon>Actinomycetes</taxon>
        <taxon>Mycobacteriales</taxon>
        <taxon>Corynebacteriaceae</taxon>
        <taxon>Corynebacterium</taxon>
    </lineage>
</organism>
<dbReference type="GO" id="GO:0005524">
    <property type="term" value="F:ATP binding"/>
    <property type="evidence" value="ECO:0007669"/>
    <property type="project" value="InterPro"/>
</dbReference>
<gene>
    <name evidence="6 8" type="primary">ruvA</name>
    <name evidence="8" type="ORF">JMN37_01220</name>
</gene>
<dbReference type="InterPro" id="IPR011114">
    <property type="entry name" value="RuvA_C"/>
</dbReference>
<dbReference type="Pfam" id="PF01330">
    <property type="entry name" value="RuvA_N"/>
    <property type="match status" value="1"/>
</dbReference>
<dbReference type="SUPFAM" id="SSF50249">
    <property type="entry name" value="Nucleic acid-binding proteins"/>
    <property type="match status" value="1"/>
</dbReference>
<evidence type="ECO:0000256" key="3">
    <source>
        <dbReference type="ARBA" id="ARBA00023125"/>
    </source>
</evidence>
<evidence type="ECO:0000256" key="6">
    <source>
        <dbReference type="HAMAP-Rule" id="MF_00031"/>
    </source>
</evidence>
<dbReference type="GO" id="GO:0048476">
    <property type="term" value="C:Holliday junction resolvase complex"/>
    <property type="evidence" value="ECO:0007669"/>
    <property type="project" value="UniProtKB-UniRule"/>
</dbReference>
<dbReference type="SUPFAM" id="SSF47781">
    <property type="entry name" value="RuvA domain 2-like"/>
    <property type="match status" value="1"/>
</dbReference>
<comment type="caution">
    <text evidence="6">Lacks conserved residue(s) required for the propagation of feature annotation.</text>
</comment>
<dbReference type="Pfam" id="PF14520">
    <property type="entry name" value="HHH_5"/>
    <property type="match status" value="1"/>
</dbReference>
<dbReference type="GO" id="GO:0006310">
    <property type="term" value="P:DNA recombination"/>
    <property type="evidence" value="ECO:0007669"/>
    <property type="project" value="UniProtKB-UniRule"/>
</dbReference>
<dbReference type="GO" id="GO:0009379">
    <property type="term" value="C:Holliday junction helicase complex"/>
    <property type="evidence" value="ECO:0007669"/>
    <property type="project" value="InterPro"/>
</dbReference>
<accession>A0AAW5HRR0</accession>
<dbReference type="CDD" id="cd14332">
    <property type="entry name" value="UBA_RuvA_C"/>
    <property type="match status" value="1"/>
</dbReference>
<evidence type="ECO:0000256" key="2">
    <source>
        <dbReference type="ARBA" id="ARBA00022763"/>
    </source>
</evidence>
<dbReference type="Gene3D" id="2.40.50.140">
    <property type="entry name" value="Nucleic acid-binding proteins"/>
    <property type="match status" value="1"/>
</dbReference>
<dbReference type="RefSeq" id="WP_070477015.1">
    <property type="nucleotide sequence ID" value="NZ_JAEUWV010000001.1"/>
</dbReference>
<comment type="similarity">
    <text evidence="6">Belongs to the RuvA family.</text>
</comment>
<dbReference type="NCBIfam" id="TIGR00084">
    <property type="entry name" value="ruvA"/>
    <property type="match status" value="1"/>
</dbReference>
<keyword evidence="9" id="KW-1185">Reference proteome</keyword>
<comment type="subunit">
    <text evidence="6">Homotetramer. Forms an RuvA(8)-RuvB(12)-Holliday junction (HJ) complex. HJ DNA is sandwiched between 2 RuvA tetramers; dsDNA enters through RuvA and exits via RuvB. An RuvB hexamer assembles on each DNA strand where it exits the tetramer. Each RuvB hexamer is contacted by two RuvA subunits (via domain III) on 2 adjacent RuvB subunits; this complex drives branch migration. In the full resolvosome a probable DNA-RuvA(4)-RuvB(12)-RuvC(2) complex forms which resolves the HJ.</text>
</comment>
<dbReference type="GO" id="GO:0000400">
    <property type="term" value="F:four-way junction DNA binding"/>
    <property type="evidence" value="ECO:0007669"/>
    <property type="project" value="UniProtKB-UniRule"/>
</dbReference>
<protein>
    <recommendedName>
        <fullName evidence="6">Holliday junction branch migration complex subunit RuvA</fullName>
    </recommendedName>
</protein>
<evidence type="ECO:0000256" key="5">
    <source>
        <dbReference type="ARBA" id="ARBA00023204"/>
    </source>
</evidence>
<evidence type="ECO:0000259" key="7">
    <source>
        <dbReference type="SMART" id="SM00278"/>
    </source>
</evidence>
<name>A0AAW5HRR0_9CORY</name>
<dbReference type="GO" id="GO:0005737">
    <property type="term" value="C:cytoplasm"/>
    <property type="evidence" value="ECO:0007669"/>
    <property type="project" value="UniProtKB-SubCell"/>
</dbReference>
<dbReference type="InterPro" id="IPR013849">
    <property type="entry name" value="DNA_helicase_Holl-junc_RuvA_I"/>
</dbReference>
<comment type="function">
    <text evidence="6">The RuvA-RuvB-RuvC complex processes Holliday junction (HJ) DNA during genetic recombination and DNA repair, while the RuvA-RuvB complex plays an important role in the rescue of blocked DNA replication forks via replication fork reversal (RFR). RuvA specifically binds to HJ cruciform DNA, conferring on it an open structure. The RuvB hexamer acts as an ATP-dependent pump, pulling dsDNA into and through the RuvAB complex. HJ branch migration allows RuvC to scan DNA until it finds its consensus sequence, where it cleaves and resolves the cruciform DNA.</text>
</comment>
<dbReference type="InterPro" id="IPR000085">
    <property type="entry name" value="RuvA"/>
</dbReference>
<dbReference type="GO" id="GO:0006281">
    <property type="term" value="P:DNA repair"/>
    <property type="evidence" value="ECO:0007669"/>
    <property type="project" value="UniProtKB-UniRule"/>
</dbReference>
<dbReference type="SUPFAM" id="SSF46929">
    <property type="entry name" value="DNA helicase RuvA subunit, C-terminal domain"/>
    <property type="match status" value="1"/>
</dbReference>
<comment type="caution">
    <text evidence="8">The sequence shown here is derived from an EMBL/GenBank/DDBJ whole genome shotgun (WGS) entry which is preliminary data.</text>
</comment>
<dbReference type="InterPro" id="IPR012340">
    <property type="entry name" value="NA-bd_OB-fold"/>
</dbReference>
<dbReference type="InterPro" id="IPR010994">
    <property type="entry name" value="RuvA_2-like"/>
</dbReference>
<comment type="subcellular location">
    <subcellularLocation>
        <location evidence="6">Cytoplasm</location>
    </subcellularLocation>
</comment>
<dbReference type="HAMAP" id="MF_00031">
    <property type="entry name" value="DNA_HJ_migration_RuvA"/>
    <property type="match status" value="1"/>
</dbReference>
<keyword evidence="5 6" id="KW-0234">DNA repair</keyword>
<dbReference type="AlphaFoldDB" id="A0AAW5HRR0"/>
<comment type="domain">
    <text evidence="6">Has three domains with a flexible linker between the domains II and III and assumes an 'L' shape. Domain III is highly mobile and contacts RuvB.</text>
</comment>
<dbReference type="Pfam" id="PF07499">
    <property type="entry name" value="RuvA_C"/>
    <property type="match status" value="1"/>
</dbReference>
<feature type="region of interest" description="Domain II" evidence="6">
    <location>
        <begin position="64"/>
        <end position="141"/>
    </location>
</feature>
<sequence>MIDSLHGDVLSIGLDHAVIGCGGVGYRFLATPPTLSRLTRGEHADVVTSLVVRDDGMTLYGFADEDSRSMFHKLQTVSGLGPKLAMAALAVFGPGELAELISSGDAKKIQTIPGVGKKMAERIVLELKDKVVGLFETGSEASHGATAPAASDSGISEQIVEALVGLGFTERSARTVVEPLVAEQPDTDPSNLLREALKTLSKK</sequence>
<dbReference type="SMART" id="SM00278">
    <property type="entry name" value="HhH1"/>
    <property type="match status" value="2"/>
</dbReference>
<evidence type="ECO:0000313" key="9">
    <source>
        <dbReference type="Proteomes" id="UP001205920"/>
    </source>
</evidence>
<keyword evidence="2 6" id="KW-0227">DNA damage</keyword>
<keyword evidence="1 6" id="KW-0963">Cytoplasm</keyword>
<evidence type="ECO:0000256" key="4">
    <source>
        <dbReference type="ARBA" id="ARBA00023172"/>
    </source>
</evidence>
<dbReference type="Gene3D" id="1.10.8.10">
    <property type="entry name" value="DNA helicase RuvA subunit, C-terminal domain"/>
    <property type="match status" value="1"/>
</dbReference>
<proteinExistence type="inferred from homology"/>
<dbReference type="InterPro" id="IPR003583">
    <property type="entry name" value="Hlx-hairpin-Hlx_DNA-bd_motif"/>
</dbReference>
<dbReference type="GO" id="GO:0009378">
    <property type="term" value="F:four-way junction helicase activity"/>
    <property type="evidence" value="ECO:0007669"/>
    <property type="project" value="InterPro"/>
</dbReference>
<evidence type="ECO:0000313" key="8">
    <source>
        <dbReference type="EMBL" id="MCO6393607.1"/>
    </source>
</evidence>
<dbReference type="Proteomes" id="UP001205920">
    <property type="component" value="Unassembled WGS sequence"/>
</dbReference>
<keyword evidence="4 6" id="KW-0233">DNA recombination</keyword>
<feature type="domain" description="Helix-hairpin-helix DNA-binding motif class 1" evidence="7">
    <location>
        <begin position="107"/>
        <end position="126"/>
    </location>
</feature>
<dbReference type="InterPro" id="IPR036267">
    <property type="entry name" value="RuvA_C_sf"/>
</dbReference>
<feature type="domain" description="Helix-hairpin-helix DNA-binding motif class 1" evidence="7">
    <location>
        <begin position="72"/>
        <end position="91"/>
    </location>
</feature>
<feature type="region of interest" description="Domain III" evidence="6">
    <location>
        <begin position="150"/>
        <end position="203"/>
    </location>
</feature>
<evidence type="ECO:0000256" key="1">
    <source>
        <dbReference type="ARBA" id="ARBA00022490"/>
    </source>
</evidence>
<dbReference type="EMBL" id="JAEUWV010000001">
    <property type="protein sequence ID" value="MCO6393607.1"/>
    <property type="molecule type" value="Genomic_DNA"/>
</dbReference>
<keyword evidence="3 6" id="KW-0238">DNA-binding</keyword>
<dbReference type="Gene3D" id="1.10.150.20">
    <property type="entry name" value="5' to 3' exonuclease, C-terminal subdomain"/>
    <property type="match status" value="1"/>
</dbReference>
<reference evidence="8 9" key="1">
    <citation type="submission" date="2021-01" db="EMBL/GenBank/DDBJ databases">
        <title>Identification and Characterization of Corynebacterium sp.</title>
        <authorList>
            <person name="Luo Q."/>
            <person name="Qu P."/>
            <person name="Chen Q."/>
        </authorList>
    </citation>
    <scope>NUCLEOTIDE SEQUENCE [LARGE SCALE GENOMIC DNA]</scope>
    <source>
        <strain evidence="8 9">MC-18</strain>
    </source>
</reference>